<sequence>ENKNDLLQIVCSYHALALPQRGSEIVFQPLEHLQAIEYVRPPISALAMDESFFYSMEPSEINAKFAAAEEALALSVWTTATICRVLSLDGILAVIAGVLLEKQVVVVCPNLGVLSAVVLSLIPIIRPFQWQSLLLPVIFHNLHIPAALSLKVDRYLCGCSLVSIKTNSCDPLFLIFVKFSCTQVLPMRMLDFLDAPVPFLVGVQDKPADLKMKSTSNLVQVNLPKKQVKTCYVPQLPQRKELVSELGPIHSKLAFEGSIAKKHPTYRCNEVQAEAAIQFLAIMRDYLESICANLRSHTITSVQSDQDRVGHFLCF</sequence>
<gene>
    <name evidence="2" type="ORF">Goari_016904</name>
</gene>
<dbReference type="InterPro" id="IPR001194">
    <property type="entry name" value="cDENN_dom"/>
</dbReference>
<comment type="caution">
    <text evidence="2">The sequence shown here is derived from an EMBL/GenBank/DDBJ whole genome shotgun (WGS) entry which is preliminary data.</text>
</comment>
<dbReference type="EMBL" id="JABFAA010000001">
    <property type="protein sequence ID" value="MBA0675356.1"/>
    <property type="molecule type" value="Genomic_DNA"/>
</dbReference>
<name>A0A7J8WK51_GOSAI</name>
<evidence type="ECO:0000313" key="3">
    <source>
        <dbReference type="Proteomes" id="UP000593577"/>
    </source>
</evidence>
<accession>A0A7J8WK51</accession>
<feature type="domain" description="UDENN" evidence="1">
    <location>
        <begin position="1"/>
        <end position="315"/>
    </location>
</feature>
<dbReference type="SMART" id="SM00799">
    <property type="entry name" value="DENN"/>
    <property type="match status" value="1"/>
</dbReference>
<evidence type="ECO:0000313" key="2">
    <source>
        <dbReference type="EMBL" id="MBA0675356.1"/>
    </source>
</evidence>
<keyword evidence="3" id="KW-1185">Reference proteome</keyword>
<dbReference type="InterPro" id="IPR043153">
    <property type="entry name" value="DENN_C"/>
</dbReference>
<proteinExistence type="predicted"/>
<dbReference type="Proteomes" id="UP000593577">
    <property type="component" value="Unassembled WGS sequence"/>
</dbReference>
<dbReference type="PROSITE" id="PS50211">
    <property type="entry name" value="DENN"/>
    <property type="match status" value="1"/>
</dbReference>
<dbReference type="PANTHER" id="PTHR15288:SF0">
    <property type="entry name" value="UDENN DOMAIN-CONTAINING PROTEIN"/>
    <property type="match status" value="1"/>
</dbReference>
<evidence type="ECO:0000259" key="1">
    <source>
        <dbReference type="PROSITE" id="PS50211"/>
    </source>
</evidence>
<dbReference type="Pfam" id="PF02141">
    <property type="entry name" value="DENN"/>
    <property type="match status" value="2"/>
</dbReference>
<organism evidence="2 3">
    <name type="scientific">Gossypium aridum</name>
    <name type="common">American cotton</name>
    <name type="synonym">Erioxylum aridum</name>
    <dbReference type="NCBI Taxonomy" id="34290"/>
    <lineage>
        <taxon>Eukaryota</taxon>
        <taxon>Viridiplantae</taxon>
        <taxon>Streptophyta</taxon>
        <taxon>Embryophyta</taxon>
        <taxon>Tracheophyta</taxon>
        <taxon>Spermatophyta</taxon>
        <taxon>Magnoliopsida</taxon>
        <taxon>eudicotyledons</taxon>
        <taxon>Gunneridae</taxon>
        <taxon>Pentapetalae</taxon>
        <taxon>rosids</taxon>
        <taxon>malvids</taxon>
        <taxon>Malvales</taxon>
        <taxon>Malvaceae</taxon>
        <taxon>Malvoideae</taxon>
        <taxon>Gossypium</taxon>
    </lineage>
</organism>
<protein>
    <recommendedName>
        <fullName evidence="1">UDENN domain-containing protein</fullName>
    </recommendedName>
</protein>
<dbReference type="InterPro" id="IPR051942">
    <property type="entry name" value="DENN_domain_containing_2"/>
</dbReference>
<dbReference type="Gene3D" id="3.40.50.11500">
    <property type="match status" value="1"/>
</dbReference>
<dbReference type="PANTHER" id="PTHR15288">
    <property type="entry name" value="DENN DOMAIN-CONTAINING PROTEIN 2"/>
    <property type="match status" value="1"/>
</dbReference>
<feature type="non-terminal residue" evidence="2">
    <location>
        <position position="1"/>
    </location>
</feature>
<dbReference type="AlphaFoldDB" id="A0A7J8WK51"/>
<reference evidence="2 3" key="1">
    <citation type="journal article" date="2019" name="Genome Biol. Evol.">
        <title>Insights into the evolution of the New World diploid cottons (Gossypium, subgenus Houzingenia) based on genome sequencing.</title>
        <authorList>
            <person name="Grover C.E."/>
            <person name="Arick M.A. 2nd"/>
            <person name="Thrash A."/>
            <person name="Conover J.L."/>
            <person name="Sanders W.S."/>
            <person name="Peterson D.G."/>
            <person name="Frelichowski J.E."/>
            <person name="Scheffler J.A."/>
            <person name="Scheffler B.E."/>
            <person name="Wendel J.F."/>
        </authorList>
    </citation>
    <scope>NUCLEOTIDE SEQUENCE [LARGE SCALE GENOMIC DNA]</scope>
    <source>
        <strain evidence="2">185</strain>
        <tissue evidence="2">Leaf</tissue>
    </source>
</reference>
<dbReference type="InterPro" id="IPR037516">
    <property type="entry name" value="Tripartite_DENN"/>
</dbReference>